<name>A0A7L1ZXW1_LEILU</name>
<protein>
    <recommendedName>
        <fullName evidence="3">non-specific serine/threonine protein kinase</fullName>
        <ecNumber evidence="3">2.7.11.1</ecNumber>
    </recommendedName>
</protein>
<evidence type="ECO:0000256" key="8">
    <source>
        <dbReference type="ARBA" id="ARBA00022840"/>
    </source>
</evidence>
<dbReference type="GO" id="GO:0004674">
    <property type="term" value="F:protein serine/threonine kinase activity"/>
    <property type="evidence" value="ECO:0007669"/>
    <property type="project" value="UniProtKB-KW"/>
</dbReference>
<evidence type="ECO:0000256" key="10">
    <source>
        <dbReference type="ARBA" id="ARBA00047899"/>
    </source>
</evidence>
<keyword evidence="5" id="KW-0808">Transferase</keyword>
<comment type="caution">
    <text evidence="13">The sequence shown here is derived from an EMBL/GenBank/DDBJ whole genome shotgun (WGS) entry which is preliminary data.</text>
</comment>
<dbReference type="AlphaFoldDB" id="A0A7L1ZXW1"/>
<accession>A0A7L1ZXW1</accession>
<evidence type="ECO:0000256" key="3">
    <source>
        <dbReference type="ARBA" id="ARBA00012513"/>
    </source>
</evidence>
<feature type="non-terminal residue" evidence="13">
    <location>
        <position position="133"/>
    </location>
</feature>
<evidence type="ECO:0000256" key="2">
    <source>
        <dbReference type="ARBA" id="ARBA00005505"/>
    </source>
</evidence>
<evidence type="ECO:0000256" key="4">
    <source>
        <dbReference type="ARBA" id="ARBA00022527"/>
    </source>
</evidence>
<sequence length="133" mass="14560">KKPTLEQLYWAGPLLGSGSCGRVYSGTRLTDGAPVRDGVLSGRVGEGPGSSAHLGLQVAIKRVSQDRISEWARLQNGPLVPLELALLWIMSCLGFHGVVGLLDWFELPDGLALVMERPERCQDLWYFLDEQGI</sequence>
<feature type="non-terminal residue" evidence="13">
    <location>
        <position position="1"/>
    </location>
</feature>
<keyword evidence="9" id="KW-0460">Magnesium</keyword>
<keyword evidence="14" id="KW-1185">Reference proteome</keyword>
<comment type="catalytic activity">
    <reaction evidence="11">
        <text>L-seryl-[protein] + ATP = O-phospho-L-seryl-[protein] + ADP + H(+)</text>
        <dbReference type="Rhea" id="RHEA:17989"/>
        <dbReference type="Rhea" id="RHEA-COMP:9863"/>
        <dbReference type="Rhea" id="RHEA-COMP:11604"/>
        <dbReference type="ChEBI" id="CHEBI:15378"/>
        <dbReference type="ChEBI" id="CHEBI:29999"/>
        <dbReference type="ChEBI" id="CHEBI:30616"/>
        <dbReference type="ChEBI" id="CHEBI:83421"/>
        <dbReference type="ChEBI" id="CHEBI:456216"/>
        <dbReference type="EC" id="2.7.11.1"/>
    </reaction>
</comment>
<evidence type="ECO:0000256" key="1">
    <source>
        <dbReference type="ARBA" id="ARBA00001946"/>
    </source>
</evidence>
<dbReference type="PANTHER" id="PTHR22984:SF29">
    <property type="entry name" value="SERINE_THREONINE-PROTEIN KINASE PIM-1"/>
    <property type="match status" value="1"/>
</dbReference>
<dbReference type="EC" id="2.7.11.1" evidence="3"/>
<gene>
    <name evidence="13" type="primary">Pim1_1</name>
    <name evidence="13" type="ORF">LEILUT_R05291</name>
</gene>
<proteinExistence type="inferred from homology"/>
<keyword evidence="6" id="KW-0547">Nucleotide-binding</keyword>
<dbReference type="PROSITE" id="PS50011">
    <property type="entry name" value="PROTEIN_KINASE_DOM"/>
    <property type="match status" value="1"/>
</dbReference>
<keyword evidence="7 13" id="KW-0418">Kinase</keyword>
<dbReference type="GO" id="GO:0005524">
    <property type="term" value="F:ATP binding"/>
    <property type="evidence" value="ECO:0007669"/>
    <property type="project" value="UniProtKB-KW"/>
</dbReference>
<evidence type="ECO:0000256" key="6">
    <source>
        <dbReference type="ARBA" id="ARBA00022741"/>
    </source>
</evidence>
<evidence type="ECO:0000256" key="5">
    <source>
        <dbReference type="ARBA" id="ARBA00022679"/>
    </source>
</evidence>
<dbReference type="InterPro" id="IPR011009">
    <property type="entry name" value="Kinase-like_dom_sf"/>
</dbReference>
<dbReference type="Proteomes" id="UP000524007">
    <property type="component" value="Unassembled WGS sequence"/>
</dbReference>
<keyword evidence="8" id="KW-0067">ATP-binding</keyword>
<evidence type="ECO:0000259" key="12">
    <source>
        <dbReference type="PROSITE" id="PS50011"/>
    </source>
</evidence>
<dbReference type="PANTHER" id="PTHR22984">
    <property type="entry name" value="SERINE/THREONINE-PROTEIN KINASE PIM"/>
    <property type="match status" value="1"/>
</dbReference>
<dbReference type="SUPFAM" id="SSF56112">
    <property type="entry name" value="Protein kinase-like (PK-like)"/>
    <property type="match status" value="1"/>
</dbReference>
<organism evidence="13 14">
    <name type="scientific">Leiothrix lutea</name>
    <name type="common">Red-billed leiothrix</name>
    <name type="synonym">Sylvia lutea</name>
    <dbReference type="NCBI Taxonomy" id="36275"/>
    <lineage>
        <taxon>Eukaryota</taxon>
        <taxon>Metazoa</taxon>
        <taxon>Chordata</taxon>
        <taxon>Craniata</taxon>
        <taxon>Vertebrata</taxon>
        <taxon>Euteleostomi</taxon>
        <taxon>Archelosauria</taxon>
        <taxon>Archosauria</taxon>
        <taxon>Dinosauria</taxon>
        <taxon>Saurischia</taxon>
        <taxon>Theropoda</taxon>
        <taxon>Coelurosauria</taxon>
        <taxon>Aves</taxon>
        <taxon>Neognathae</taxon>
        <taxon>Neoaves</taxon>
        <taxon>Telluraves</taxon>
        <taxon>Australaves</taxon>
        <taxon>Passeriformes</taxon>
        <taxon>Sylvioidea</taxon>
        <taxon>Leiothrichidae</taxon>
        <taxon>Leiothrix</taxon>
    </lineage>
</organism>
<keyword evidence="4" id="KW-0723">Serine/threonine-protein kinase</keyword>
<evidence type="ECO:0000313" key="13">
    <source>
        <dbReference type="EMBL" id="NXP39747.1"/>
    </source>
</evidence>
<dbReference type="GO" id="GO:0005737">
    <property type="term" value="C:cytoplasm"/>
    <property type="evidence" value="ECO:0007669"/>
    <property type="project" value="TreeGrafter"/>
</dbReference>
<evidence type="ECO:0000313" key="14">
    <source>
        <dbReference type="Proteomes" id="UP000524007"/>
    </source>
</evidence>
<comment type="cofactor">
    <cofactor evidence="1">
        <name>Mg(2+)</name>
        <dbReference type="ChEBI" id="CHEBI:18420"/>
    </cofactor>
</comment>
<reference evidence="13 14" key="1">
    <citation type="submission" date="2019-09" db="EMBL/GenBank/DDBJ databases">
        <title>Bird 10,000 Genomes (B10K) Project - Family phase.</title>
        <authorList>
            <person name="Zhang G."/>
        </authorList>
    </citation>
    <scope>NUCLEOTIDE SEQUENCE [LARGE SCALE GENOMIC DNA]</scope>
    <source>
        <strain evidence="13">B10K-DU-002-43</strain>
        <tissue evidence="13">Muscle</tissue>
    </source>
</reference>
<dbReference type="InterPro" id="IPR000719">
    <property type="entry name" value="Prot_kinase_dom"/>
</dbReference>
<feature type="domain" description="Protein kinase" evidence="12">
    <location>
        <begin position="9"/>
        <end position="133"/>
    </location>
</feature>
<evidence type="ECO:0000256" key="11">
    <source>
        <dbReference type="ARBA" id="ARBA00048679"/>
    </source>
</evidence>
<dbReference type="InterPro" id="IPR051138">
    <property type="entry name" value="PIM_Ser/Thr_kinase"/>
</dbReference>
<comment type="catalytic activity">
    <reaction evidence="10">
        <text>L-threonyl-[protein] + ATP = O-phospho-L-threonyl-[protein] + ADP + H(+)</text>
        <dbReference type="Rhea" id="RHEA:46608"/>
        <dbReference type="Rhea" id="RHEA-COMP:11060"/>
        <dbReference type="Rhea" id="RHEA-COMP:11605"/>
        <dbReference type="ChEBI" id="CHEBI:15378"/>
        <dbReference type="ChEBI" id="CHEBI:30013"/>
        <dbReference type="ChEBI" id="CHEBI:30616"/>
        <dbReference type="ChEBI" id="CHEBI:61977"/>
        <dbReference type="ChEBI" id="CHEBI:456216"/>
        <dbReference type="EC" id="2.7.11.1"/>
    </reaction>
</comment>
<dbReference type="Gene3D" id="3.30.200.20">
    <property type="entry name" value="Phosphorylase Kinase, domain 1"/>
    <property type="match status" value="1"/>
</dbReference>
<evidence type="ECO:0000256" key="7">
    <source>
        <dbReference type="ARBA" id="ARBA00022777"/>
    </source>
</evidence>
<dbReference type="EMBL" id="VXBY01002788">
    <property type="protein sequence ID" value="NXP39747.1"/>
    <property type="molecule type" value="Genomic_DNA"/>
</dbReference>
<evidence type="ECO:0000256" key="9">
    <source>
        <dbReference type="ARBA" id="ARBA00022842"/>
    </source>
</evidence>
<comment type="similarity">
    <text evidence="2">Belongs to the protein kinase superfamily. CAMK Ser/Thr protein kinase family. PIM subfamily.</text>
</comment>